<dbReference type="Pfam" id="PF08486">
    <property type="entry name" value="SpoIID"/>
    <property type="match status" value="1"/>
</dbReference>
<evidence type="ECO:0000256" key="1">
    <source>
        <dbReference type="SAM" id="MobiDB-lite"/>
    </source>
</evidence>
<keyword evidence="2" id="KW-0812">Transmembrane</keyword>
<dbReference type="AlphaFoldDB" id="A0A9D1T9E8"/>
<reference evidence="4" key="2">
    <citation type="journal article" date="2021" name="PeerJ">
        <title>Extensive microbial diversity within the chicken gut microbiome revealed by metagenomics and culture.</title>
        <authorList>
            <person name="Gilroy R."/>
            <person name="Ravi A."/>
            <person name="Getino M."/>
            <person name="Pursley I."/>
            <person name="Horton D.L."/>
            <person name="Alikhan N.F."/>
            <person name="Baker D."/>
            <person name="Gharbi K."/>
            <person name="Hall N."/>
            <person name="Watson M."/>
            <person name="Adriaenssens E.M."/>
            <person name="Foster-Nyarko E."/>
            <person name="Jarju S."/>
            <person name="Secka A."/>
            <person name="Antonio M."/>
            <person name="Oren A."/>
            <person name="Chaudhuri R.R."/>
            <person name="La Ragione R."/>
            <person name="Hildebrand F."/>
            <person name="Pallen M.J."/>
        </authorList>
    </citation>
    <scope>NUCLEOTIDE SEQUENCE</scope>
    <source>
        <strain evidence="4">ChiBcec6-7307</strain>
    </source>
</reference>
<reference evidence="4" key="1">
    <citation type="submission" date="2020-10" db="EMBL/GenBank/DDBJ databases">
        <authorList>
            <person name="Gilroy R."/>
        </authorList>
    </citation>
    <scope>NUCLEOTIDE SEQUENCE</scope>
    <source>
        <strain evidence="4">ChiBcec6-7307</strain>
    </source>
</reference>
<feature type="transmembrane region" description="Helical" evidence="2">
    <location>
        <begin position="6"/>
        <end position="23"/>
    </location>
</feature>
<sequence>MKSKTWISLITLAAAAVILKYYVAEYSGNRRIAEEAIPQKETDPSFAREEKTENSSAGLSLDGQKTIRVLLKTNGFEGQFHENPEITGTGDFTVSQGTNCFYCQAGEIFSADTFFEKDGIWREEPLVLSSAEEEGELRILNLERNQSPPEYPGKLEIISREEGYLIINEVSLEEYLPRVLSSEMNRSFPKEALKAQAVSARSYALGRLEAGDILAGGAVLDDSVSYQVYNNMPPDEETVEAVRETDGLVLKNPEGLAEINYYSTSCGVTEQDYFETEEDFSRFILEGRDTDPEYQEPWYRWSAVLTAEEIRQNLTEMGFEVPDAVTGISVTKRSGNGQALSLEVLGESFSVFISGEYDIRQALAPGTDVTLQDGSICEPMGMLPSAWFIAGKEETPKENPENSENIWILTGGGYGHGRGMSQNGAAVMARQGSDFREILTFYYPQTRVEEF</sequence>
<dbReference type="EMBL" id="DVOS01000056">
    <property type="protein sequence ID" value="HIV23562.1"/>
    <property type="molecule type" value="Genomic_DNA"/>
</dbReference>
<keyword evidence="2" id="KW-1133">Transmembrane helix</keyword>
<comment type="caution">
    <text evidence="4">The sequence shown here is derived from an EMBL/GenBank/DDBJ whole genome shotgun (WGS) entry which is preliminary data.</text>
</comment>
<evidence type="ECO:0000256" key="2">
    <source>
        <dbReference type="SAM" id="Phobius"/>
    </source>
</evidence>
<protein>
    <submittedName>
        <fullName evidence="4">SpoIID/LytB domain-containing protein</fullName>
    </submittedName>
</protein>
<evidence type="ECO:0000313" key="5">
    <source>
        <dbReference type="Proteomes" id="UP000886889"/>
    </source>
</evidence>
<keyword evidence="2" id="KW-0472">Membrane</keyword>
<proteinExistence type="predicted"/>
<feature type="domain" description="Sporulation stage II protein D amidase enhancer LytB N-terminal" evidence="3">
    <location>
        <begin position="162"/>
        <end position="250"/>
    </location>
</feature>
<evidence type="ECO:0000313" key="4">
    <source>
        <dbReference type="EMBL" id="HIV23562.1"/>
    </source>
</evidence>
<gene>
    <name evidence="4" type="ORF">IAC80_06450</name>
</gene>
<evidence type="ECO:0000259" key="3">
    <source>
        <dbReference type="Pfam" id="PF08486"/>
    </source>
</evidence>
<dbReference type="InterPro" id="IPR013693">
    <property type="entry name" value="SpoIID/LytB_N"/>
</dbReference>
<feature type="region of interest" description="Disordered" evidence="1">
    <location>
        <begin position="40"/>
        <end position="59"/>
    </location>
</feature>
<dbReference type="InterPro" id="IPR013486">
    <property type="entry name" value="SpoIID/LytB"/>
</dbReference>
<dbReference type="GO" id="GO:0030435">
    <property type="term" value="P:sporulation resulting in formation of a cellular spore"/>
    <property type="evidence" value="ECO:0007669"/>
    <property type="project" value="InterPro"/>
</dbReference>
<organism evidence="4 5">
    <name type="scientific">Candidatus Merdiplasma excrementigallinarum</name>
    <dbReference type="NCBI Taxonomy" id="2840864"/>
    <lineage>
        <taxon>Bacteria</taxon>
        <taxon>Bacillati</taxon>
        <taxon>Bacillota</taxon>
        <taxon>Clostridia</taxon>
        <taxon>Lachnospirales</taxon>
        <taxon>Lachnospiraceae</taxon>
        <taxon>Lachnospiraceae incertae sedis</taxon>
        <taxon>Candidatus Merdiplasma</taxon>
    </lineage>
</organism>
<feature type="compositionally biased region" description="Basic and acidic residues" evidence="1">
    <location>
        <begin position="40"/>
        <end position="53"/>
    </location>
</feature>
<dbReference type="Proteomes" id="UP000886889">
    <property type="component" value="Unassembled WGS sequence"/>
</dbReference>
<name>A0A9D1T9E8_9FIRM</name>
<accession>A0A9D1T9E8</accession>
<dbReference type="NCBIfam" id="TIGR02669">
    <property type="entry name" value="SpoIID_LytB"/>
    <property type="match status" value="1"/>
</dbReference>